<accession>A0ABN7UVX0</accession>
<feature type="non-terminal residue" evidence="1">
    <location>
        <position position="101"/>
    </location>
</feature>
<name>A0ABN7UVX0_GIGMA</name>
<dbReference type="EMBL" id="CAJVQB010006602">
    <property type="protein sequence ID" value="CAG8688026.1"/>
    <property type="molecule type" value="Genomic_DNA"/>
</dbReference>
<gene>
    <name evidence="1" type="ORF">GMARGA_LOCUS11324</name>
</gene>
<reference evidence="1 2" key="1">
    <citation type="submission" date="2021-06" db="EMBL/GenBank/DDBJ databases">
        <authorList>
            <person name="Kallberg Y."/>
            <person name="Tangrot J."/>
            <person name="Rosling A."/>
        </authorList>
    </citation>
    <scope>NUCLEOTIDE SEQUENCE [LARGE SCALE GENOMIC DNA]</scope>
    <source>
        <strain evidence="1 2">120-4 pot B 10/14</strain>
    </source>
</reference>
<evidence type="ECO:0000313" key="2">
    <source>
        <dbReference type="Proteomes" id="UP000789901"/>
    </source>
</evidence>
<evidence type="ECO:0000313" key="1">
    <source>
        <dbReference type="EMBL" id="CAG8688026.1"/>
    </source>
</evidence>
<sequence>MVIFSESFIFLRKSHSKSEFKKSIVLQGLVWNTSIRASFLNDYLLSHSVSEITLIESSSWPTILIVERSSLSVMDVPAETQAFSVLERFFRKCATRKSAIE</sequence>
<protein>
    <submittedName>
        <fullName evidence="1">30372_t:CDS:1</fullName>
    </submittedName>
</protein>
<comment type="caution">
    <text evidence="1">The sequence shown here is derived from an EMBL/GenBank/DDBJ whole genome shotgun (WGS) entry which is preliminary data.</text>
</comment>
<dbReference type="Proteomes" id="UP000789901">
    <property type="component" value="Unassembled WGS sequence"/>
</dbReference>
<proteinExistence type="predicted"/>
<organism evidence="1 2">
    <name type="scientific">Gigaspora margarita</name>
    <dbReference type="NCBI Taxonomy" id="4874"/>
    <lineage>
        <taxon>Eukaryota</taxon>
        <taxon>Fungi</taxon>
        <taxon>Fungi incertae sedis</taxon>
        <taxon>Mucoromycota</taxon>
        <taxon>Glomeromycotina</taxon>
        <taxon>Glomeromycetes</taxon>
        <taxon>Diversisporales</taxon>
        <taxon>Gigasporaceae</taxon>
        <taxon>Gigaspora</taxon>
    </lineage>
</organism>
<keyword evidence="2" id="KW-1185">Reference proteome</keyword>